<dbReference type="Proteomes" id="UP000033636">
    <property type="component" value="Unassembled WGS sequence"/>
</dbReference>
<protein>
    <submittedName>
        <fullName evidence="1">Uncharacterized protein</fullName>
    </submittedName>
</protein>
<comment type="caution">
    <text evidence="1">The sequence shown here is derived from an EMBL/GenBank/DDBJ whole genome shotgun (WGS) entry which is preliminary data.</text>
</comment>
<gene>
    <name evidence="1" type="ORF">TU35_008990</name>
</gene>
<evidence type="ECO:0000313" key="1">
    <source>
        <dbReference type="EMBL" id="MFB6491350.1"/>
    </source>
</evidence>
<organism evidence="1 2">
    <name type="scientific">Thermoproteus sp. AZ2</name>
    <dbReference type="NCBI Taxonomy" id="1609232"/>
    <lineage>
        <taxon>Archaea</taxon>
        <taxon>Thermoproteota</taxon>
        <taxon>Thermoprotei</taxon>
        <taxon>Thermoproteales</taxon>
        <taxon>Thermoproteaceae</taxon>
        <taxon>Thermoproteus</taxon>
    </lineage>
</organism>
<name>A0ACC6V3X1_9CREN</name>
<dbReference type="EMBL" id="JZWT02000030">
    <property type="protein sequence ID" value="MFB6491350.1"/>
    <property type="molecule type" value="Genomic_DNA"/>
</dbReference>
<accession>A0ACC6V3X1</accession>
<reference evidence="1" key="1">
    <citation type="submission" date="2024-07" db="EMBL/GenBank/DDBJ databases">
        <title>Metagenome and Metagenome-Assembled Genomes of Archaea from a hot spring from the geothermal field of Los Azufres, Mexico.</title>
        <authorList>
            <person name="Marin-Paredes R."/>
            <person name="Martinez-Romero E."/>
            <person name="Servin-Garciduenas L.E."/>
        </authorList>
    </citation>
    <scope>NUCLEOTIDE SEQUENCE</scope>
</reference>
<proteinExistence type="predicted"/>
<sequence length="67" mass="7732">MKNKVTIYEDLIMRVYYVGDRWLVAAYWAQGGFSHEVYVNGSLFYYKPGATSVRLTCGLFRGEGRRA</sequence>
<evidence type="ECO:0000313" key="2">
    <source>
        <dbReference type="Proteomes" id="UP000033636"/>
    </source>
</evidence>